<dbReference type="PRINTS" id="PR01868">
    <property type="entry name" value="ABCEFAMILY"/>
</dbReference>
<evidence type="ECO:0000313" key="2">
    <source>
        <dbReference type="EMBL" id="HHE75636.1"/>
    </source>
</evidence>
<dbReference type="InterPro" id="IPR017896">
    <property type="entry name" value="4Fe4S_Fe-S-bd"/>
</dbReference>
<feature type="non-terminal residue" evidence="2">
    <location>
        <position position="77"/>
    </location>
</feature>
<protein>
    <submittedName>
        <fullName evidence="2">Ribosome biogenesis/translation initiation ATPase RLI</fullName>
    </submittedName>
</protein>
<feature type="domain" description="4Fe-4S ferredoxin-type" evidence="1">
    <location>
        <begin position="40"/>
        <end position="69"/>
    </location>
</feature>
<reference evidence="2" key="1">
    <citation type="journal article" date="2020" name="mSystems">
        <title>Genome- and Community-Level Interaction Insights into Carbon Utilization and Element Cycling Functions of Hydrothermarchaeota in Hydrothermal Sediment.</title>
        <authorList>
            <person name="Zhou Z."/>
            <person name="Liu Y."/>
            <person name="Xu W."/>
            <person name="Pan J."/>
            <person name="Luo Z.H."/>
            <person name="Li M."/>
        </authorList>
    </citation>
    <scope>NUCLEOTIDE SEQUENCE [LARGE SCALE GENOMIC DNA]</scope>
    <source>
        <strain evidence="2">HyVt-85</strain>
    </source>
</reference>
<dbReference type="Proteomes" id="UP000886130">
    <property type="component" value="Unassembled WGS sequence"/>
</dbReference>
<dbReference type="EMBL" id="DRTM01000056">
    <property type="protein sequence ID" value="HHE75636.1"/>
    <property type="molecule type" value="Genomic_DNA"/>
</dbReference>
<dbReference type="Gene3D" id="3.40.50.300">
    <property type="entry name" value="P-loop containing nucleotide triphosphate hydrolases"/>
    <property type="match status" value="1"/>
</dbReference>
<sequence length="77" mass="8864">MHIAVIIYDRCQFKKCNYECRNYCPPVRMGIDTVVITEKGYPRIIEELCEGCGICAHKCPFEAVKIIGLPEEIKEEL</sequence>
<comment type="caution">
    <text evidence="2">The sequence shown here is derived from an EMBL/GenBank/DDBJ whole genome shotgun (WGS) entry which is preliminary data.</text>
</comment>
<dbReference type="AlphaFoldDB" id="A0A7J3T8R5"/>
<dbReference type="PANTHER" id="PTHR19248">
    <property type="entry name" value="ATP-BINDING TRANSPORT PROTEIN-RELATED"/>
    <property type="match status" value="1"/>
</dbReference>
<dbReference type="InterPro" id="IPR027417">
    <property type="entry name" value="P-loop_NTPase"/>
</dbReference>
<dbReference type="SUPFAM" id="SSF54862">
    <property type="entry name" value="4Fe-4S ferredoxins"/>
    <property type="match status" value="1"/>
</dbReference>
<organism evidence="2">
    <name type="scientific">Candidatus Aciduliprofundum boonei</name>
    <dbReference type="NCBI Taxonomy" id="379547"/>
    <lineage>
        <taxon>Archaea</taxon>
        <taxon>Methanobacteriati</taxon>
        <taxon>Thermoplasmatota</taxon>
        <taxon>DHVE2 group</taxon>
        <taxon>Candidatus Aciduliprofundum</taxon>
    </lineage>
</organism>
<dbReference type="InterPro" id="IPR007209">
    <property type="entry name" value="RNaseL-inhib-like_metal-bd_dom"/>
</dbReference>
<dbReference type="Pfam" id="PF04068">
    <property type="entry name" value="Fer4_RLI"/>
    <property type="match status" value="1"/>
</dbReference>
<dbReference type="GO" id="GO:0016491">
    <property type="term" value="F:oxidoreductase activity"/>
    <property type="evidence" value="ECO:0007669"/>
    <property type="project" value="UniProtKB-ARBA"/>
</dbReference>
<dbReference type="PROSITE" id="PS00198">
    <property type="entry name" value="4FE4S_FER_1"/>
    <property type="match status" value="1"/>
</dbReference>
<dbReference type="InterPro" id="IPR013283">
    <property type="entry name" value="RLI1"/>
</dbReference>
<proteinExistence type="predicted"/>
<evidence type="ECO:0000259" key="1">
    <source>
        <dbReference type="PROSITE" id="PS51379"/>
    </source>
</evidence>
<gene>
    <name evidence="2" type="ORF">ENL31_00735</name>
</gene>
<dbReference type="InterPro" id="IPR017900">
    <property type="entry name" value="4Fe4S_Fe_S_CS"/>
</dbReference>
<accession>A0A7J3T8R5</accession>
<dbReference type="PROSITE" id="PS51379">
    <property type="entry name" value="4FE4S_FER_2"/>
    <property type="match status" value="1"/>
</dbReference>
<dbReference type="Pfam" id="PF00037">
    <property type="entry name" value="Fer4"/>
    <property type="match status" value="1"/>
</dbReference>
<name>A0A7J3T8R5_9ARCH</name>